<dbReference type="RefSeq" id="WP_187010682.1">
    <property type="nucleotide sequence ID" value="NZ_JACRUI010000004.1"/>
</dbReference>
<gene>
    <name evidence="1" type="ORF">H8R23_12270</name>
</gene>
<evidence type="ECO:0008006" key="3">
    <source>
        <dbReference type="Google" id="ProtNLM"/>
    </source>
</evidence>
<evidence type="ECO:0000313" key="2">
    <source>
        <dbReference type="Proteomes" id="UP000629963"/>
    </source>
</evidence>
<protein>
    <recommendedName>
        <fullName evidence="3">Uracil DNA glycosylase superfamily protein</fullName>
    </recommendedName>
</protein>
<name>A0ABR7JA37_9FLAO</name>
<organism evidence="1 2">
    <name type="scientific">Flavobacterium kayseriense</name>
    <dbReference type="NCBI Taxonomy" id="2764714"/>
    <lineage>
        <taxon>Bacteria</taxon>
        <taxon>Pseudomonadati</taxon>
        <taxon>Bacteroidota</taxon>
        <taxon>Flavobacteriia</taxon>
        <taxon>Flavobacteriales</taxon>
        <taxon>Flavobacteriaceae</taxon>
        <taxon>Flavobacterium</taxon>
    </lineage>
</organism>
<comment type="caution">
    <text evidence="1">The sequence shown here is derived from an EMBL/GenBank/DDBJ whole genome shotgun (WGS) entry which is preliminary data.</text>
</comment>
<keyword evidence="2" id="KW-1185">Reference proteome</keyword>
<reference evidence="1 2" key="1">
    <citation type="submission" date="2020-08" db="EMBL/GenBank/DDBJ databases">
        <title>Description of novel Flavobacterium F-380 isolate.</title>
        <authorList>
            <person name="Saticioglu I.B."/>
            <person name="Duman M."/>
            <person name="Altun S."/>
        </authorList>
    </citation>
    <scope>NUCLEOTIDE SEQUENCE [LARGE SCALE GENOMIC DNA]</scope>
    <source>
        <strain evidence="1 2">F-380</strain>
    </source>
</reference>
<accession>A0ABR7JA37</accession>
<sequence length="244" mass="28596">MLKLQSKLDLLYEDFFEKLNIDSVTGIVNKSSRRFASKACIGQNYPNAKRKILFISLDMGKDEKFQENTFQDYIERRNAVCTNILTDKNPHMAGVYGTALYLLQNQYNWKESWSLLENQTSFFKEAILLNHNTLPKDVLNYISLINFYNFVTIDRKDRTGSSDRIQINHQFENRLLIDSINILMPDVIIVQSQTLKNYFKTHIKSKINPKTEIYIGYHPSVFGRGIKYRMPKKYIENLIESGKL</sequence>
<evidence type="ECO:0000313" key="1">
    <source>
        <dbReference type="EMBL" id="MBC5842184.1"/>
    </source>
</evidence>
<proteinExistence type="predicted"/>
<dbReference type="Proteomes" id="UP000629963">
    <property type="component" value="Unassembled WGS sequence"/>
</dbReference>
<dbReference type="EMBL" id="JACRUJ010000004">
    <property type="protein sequence ID" value="MBC5842184.1"/>
    <property type="molecule type" value="Genomic_DNA"/>
</dbReference>